<dbReference type="GO" id="GO:0006508">
    <property type="term" value="P:proteolysis"/>
    <property type="evidence" value="ECO:0007669"/>
    <property type="project" value="UniProtKB-KW"/>
</dbReference>
<evidence type="ECO:0000256" key="12">
    <source>
        <dbReference type="SAM" id="SignalP"/>
    </source>
</evidence>
<dbReference type="GO" id="GO:0005615">
    <property type="term" value="C:extracellular space"/>
    <property type="evidence" value="ECO:0007669"/>
    <property type="project" value="TreeGrafter"/>
</dbReference>
<dbReference type="InterPro" id="IPR001930">
    <property type="entry name" value="Peptidase_M1"/>
</dbReference>
<dbReference type="PANTHER" id="PTHR11533">
    <property type="entry name" value="PROTEASE M1 ZINC METALLOPROTEASE"/>
    <property type="match status" value="1"/>
</dbReference>
<evidence type="ECO:0000313" key="17">
    <source>
        <dbReference type="Proteomes" id="UP000249873"/>
    </source>
</evidence>
<sequence length="647" mass="73302">MKRLCFLFLLIITHLSYAQNYFDESVSCFDSKIRISDEKLSRLKVAYPGDGNIDVKYYFLDINLEPSTMYLKGSVQIDFLPLVENLSEVSLDLDDAYTVDSVIYEGEGLDFIKESSQIKISFPTFIALNAAPVSLKVYYQGTTPDTNLRDNYGLAYTTHGNNEPVVWTLSEPYDAPLWWPCVDNPADKADSCDVWLTLPSFYTSVSQGTLVDLIENNDGTNTAKWKHRYPIAHYLISIAASNYVLLERSFTYGETAKMPVLDYVYPEIANDSRLAPFLDETLEMLSVFSDAFGEYPFIKEKYGHAMFGFGGGMEHQTISSMGTFTSSLIAHELAHQWFGDKVTCKTWRDIWINEAFAEFGSYYFVEKSEGKAAYNSEVSLAMNGSKFVKGTVAIENTNSVNEIFNFSKTYQKGSVVVHMLRGVLGDDVFFKTLKEFQNTEFSYGNASIEDFKAVAERVSSEDLTYFFDEWLFGTGYPRYVFGWEQAENNTAMISISHTGTEDTETFAMPIELKLNFKDGSNRIEKFFVDTNLMILSLDKLEGELSSIDFDPNNLILKDLSQGAFVSALSTQEQINFSLYPNPTEELLRFSTSGESGYSFEIHNTNGKRMGAGQTDVPLNVKYLPSGRYFIRFKNDKNNVFVKSFIKN</sequence>
<evidence type="ECO:0000259" key="15">
    <source>
        <dbReference type="Pfam" id="PF18962"/>
    </source>
</evidence>
<protein>
    <recommendedName>
        <fullName evidence="5">Aminopeptidase N</fullName>
        <ecNumber evidence="4">3.4.11.2</ecNumber>
    </recommendedName>
</protein>
<dbReference type="CDD" id="cd09603">
    <property type="entry name" value="M1_APN_like"/>
    <property type="match status" value="1"/>
</dbReference>
<organism evidence="16 17">
    <name type="scientific">Arcticibacterium luteifluviistationis</name>
    <dbReference type="NCBI Taxonomy" id="1784714"/>
    <lineage>
        <taxon>Bacteria</taxon>
        <taxon>Pseudomonadati</taxon>
        <taxon>Bacteroidota</taxon>
        <taxon>Cytophagia</taxon>
        <taxon>Cytophagales</taxon>
        <taxon>Leadbetterellaceae</taxon>
        <taxon>Arcticibacterium</taxon>
    </lineage>
</organism>
<keyword evidence="11" id="KW-0482">Metalloprotease</keyword>
<dbReference type="GO" id="GO:0016020">
    <property type="term" value="C:membrane"/>
    <property type="evidence" value="ECO:0007669"/>
    <property type="project" value="TreeGrafter"/>
</dbReference>
<evidence type="ECO:0000256" key="1">
    <source>
        <dbReference type="ARBA" id="ARBA00000098"/>
    </source>
</evidence>
<dbReference type="GO" id="GO:0008270">
    <property type="term" value="F:zinc ion binding"/>
    <property type="evidence" value="ECO:0007669"/>
    <property type="project" value="InterPro"/>
</dbReference>
<keyword evidence="7" id="KW-0645">Protease</keyword>
<accession>A0A2Z4GDD8</accession>
<dbReference type="Pfam" id="PF18962">
    <property type="entry name" value="Por_Secre_tail"/>
    <property type="match status" value="1"/>
</dbReference>
<dbReference type="PANTHER" id="PTHR11533:SF174">
    <property type="entry name" value="PUROMYCIN-SENSITIVE AMINOPEPTIDASE-RELATED"/>
    <property type="match status" value="1"/>
</dbReference>
<dbReference type="GO" id="GO:0005737">
    <property type="term" value="C:cytoplasm"/>
    <property type="evidence" value="ECO:0007669"/>
    <property type="project" value="TreeGrafter"/>
</dbReference>
<dbReference type="Pfam" id="PF17900">
    <property type="entry name" value="Peptidase_M1_N"/>
    <property type="match status" value="1"/>
</dbReference>
<feature type="domain" description="Secretion system C-terminal sorting" evidence="15">
    <location>
        <begin position="578"/>
        <end position="644"/>
    </location>
</feature>
<dbReference type="InterPro" id="IPR027268">
    <property type="entry name" value="Peptidase_M4/M1_CTD_sf"/>
</dbReference>
<evidence type="ECO:0000313" key="16">
    <source>
        <dbReference type="EMBL" id="AWV99256.1"/>
    </source>
</evidence>
<keyword evidence="17" id="KW-1185">Reference proteome</keyword>
<reference evidence="16 17" key="1">
    <citation type="submission" date="2018-05" db="EMBL/GenBank/DDBJ databases">
        <title>Complete genome sequence of Arcticibacterium luteifluviistationis SM1504T, a cytophagaceae bacterium isolated from Arctic surface seawater.</title>
        <authorList>
            <person name="Li Y."/>
            <person name="Qin Q.-L."/>
        </authorList>
    </citation>
    <scope>NUCLEOTIDE SEQUENCE [LARGE SCALE GENOMIC DNA]</scope>
    <source>
        <strain evidence="16 17">SM1504</strain>
    </source>
</reference>
<dbReference type="Gene3D" id="2.60.40.1730">
    <property type="entry name" value="tricorn interacting facor f3 domain"/>
    <property type="match status" value="1"/>
</dbReference>
<comment type="catalytic activity">
    <reaction evidence="1">
        <text>Release of an N-terminal amino acid, Xaa-|-Yaa- from a peptide, amide or arylamide. Xaa is preferably Ala, but may be most amino acids including Pro (slow action). When a terminal hydrophobic residue is followed by a prolyl residue, the two may be released as an intact Xaa-Pro dipeptide.</text>
        <dbReference type="EC" id="3.4.11.2"/>
    </reaction>
</comment>
<evidence type="ECO:0000256" key="11">
    <source>
        <dbReference type="ARBA" id="ARBA00023049"/>
    </source>
</evidence>
<dbReference type="EC" id="3.4.11.2" evidence="4"/>
<evidence type="ECO:0000256" key="4">
    <source>
        <dbReference type="ARBA" id="ARBA00012564"/>
    </source>
</evidence>
<comment type="cofactor">
    <cofactor evidence="2">
        <name>Zn(2+)</name>
        <dbReference type="ChEBI" id="CHEBI:29105"/>
    </cofactor>
</comment>
<evidence type="ECO:0000259" key="14">
    <source>
        <dbReference type="Pfam" id="PF17900"/>
    </source>
</evidence>
<dbReference type="NCBIfam" id="TIGR04183">
    <property type="entry name" value="Por_Secre_tail"/>
    <property type="match status" value="1"/>
</dbReference>
<dbReference type="GO" id="GO:0043171">
    <property type="term" value="P:peptide catabolic process"/>
    <property type="evidence" value="ECO:0007669"/>
    <property type="project" value="TreeGrafter"/>
</dbReference>
<evidence type="ECO:0000256" key="7">
    <source>
        <dbReference type="ARBA" id="ARBA00022670"/>
    </source>
</evidence>
<feature type="signal peptide" evidence="12">
    <location>
        <begin position="1"/>
        <end position="18"/>
    </location>
</feature>
<comment type="similarity">
    <text evidence="3">Belongs to the peptidase M1 family.</text>
</comment>
<dbReference type="Proteomes" id="UP000249873">
    <property type="component" value="Chromosome"/>
</dbReference>
<evidence type="ECO:0000259" key="13">
    <source>
        <dbReference type="Pfam" id="PF01433"/>
    </source>
</evidence>
<evidence type="ECO:0000256" key="5">
    <source>
        <dbReference type="ARBA" id="ARBA00015611"/>
    </source>
</evidence>
<dbReference type="InterPro" id="IPR014782">
    <property type="entry name" value="Peptidase_M1_dom"/>
</dbReference>
<gene>
    <name evidence="16" type="ORF">DJ013_14210</name>
</gene>
<feature type="domain" description="Aminopeptidase N-like N-terminal" evidence="14">
    <location>
        <begin position="57"/>
        <end position="235"/>
    </location>
</feature>
<evidence type="ECO:0000256" key="8">
    <source>
        <dbReference type="ARBA" id="ARBA00022723"/>
    </source>
</evidence>
<dbReference type="GO" id="GO:0016285">
    <property type="term" value="F:alanyl aminopeptidase activity"/>
    <property type="evidence" value="ECO:0007669"/>
    <property type="project" value="UniProtKB-EC"/>
</dbReference>
<dbReference type="SUPFAM" id="SSF63737">
    <property type="entry name" value="Leukotriene A4 hydrolase N-terminal domain"/>
    <property type="match status" value="1"/>
</dbReference>
<dbReference type="GO" id="GO:0042277">
    <property type="term" value="F:peptide binding"/>
    <property type="evidence" value="ECO:0007669"/>
    <property type="project" value="TreeGrafter"/>
</dbReference>
<dbReference type="KEGG" id="als:DJ013_14210"/>
<dbReference type="InterPro" id="IPR050344">
    <property type="entry name" value="Peptidase_M1_aminopeptidases"/>
</dbReference>
<keyword evidence="6" id="KW-0031">Aminopeptidase</keyword>
<dbReference type="RefSeq" id="WP_111372508.1">
    <property type="nucleotide sequence ID" value="NZ_CP029480.1"/>
</dbReference>
<dbReference type="Pfam" id="PF01433">
    <property type="entry name" value="Peptidase_M1"/>
    <property type="match status" value="1"/>
</dbReference>
<keyword evidence="10" id="KW-0862">Zinc</keyword>
<evidence type="ECO:0000256" key="9">
    <source>
        <dbReference type="ARBA" id="ARBA00022801"/>
    </source>
</evidence>
<keyword evidence="9" id="KW-0378">Hydrolase</keyword>
<feature type="chain" id="PRO_5016432418" description="Aminopeptidase N" evidence="12">
    <location>
        <begin position="19"/>
        <end position="647"/>
    </location>
</feature>
<dbReference type="InterPro" id="IPR042097">
    <property type="entry name" value="Aminopeptidase_N-like_N_sf"/>
</dbReference>
<dbReference type="AlphaFoldDB" id="A0A2Z4GDD8"/>
<dbReference type="InterPro" id="IPR026444">
    <property type="entry name" value="Secre_tail"/>
</dbReference>
<dbReference type="PRINTS" id="PR00756">
    <property type="entry name" value="ALADIPTASE"/>
</dbReference>
<evidence type="ECO:0000256" key="6">
    <source>
        <dbReference type="ARBA" id="ARBA00022438"/>
    </source>
</evidence>
<dbReference type="InterPro" id="IPR045357">
    <property type="entry name" value="Aminopeptidase_N-like_N"/>
</dbReference>
<dbReference type="Gene3D" id="1.10.390.10">
    <property type="entry name" value="Neutral Protease Domain 2"/>
    <property type="match status" value="1"/>
</dbReference>
<dbReference type="GO" id="GO:0070006">
    <property type="term" value="F:metalloaminopeptidase activity"/>
    <property type="evidence" value="ECO:0007669"/>
    <property type="project" value="TreeGrafter"/>
</dbReference>
<feature type="domain" description="Peptidase M1 membrane alanine aminopeptidase" evidence="13">
    <location>
        <begin position="325"/>
        <end position="470"/>
    </location>
</feature>
<keyword evidence="8" id="KW-0479">Metal-binding</keyword>
<dbReference type="EMBL" id="CP029480">
    <property type="protein sequence ID" value="AWV99256.1"/>
    <property type="molecule type" value="Genomic_DNA"/>
</dbReference>
<evidence type="ECO:0000256" key="10">
    <source>
        <dbReference type="ARBA" id="ARBA00022833"/>
    </source>
</evidence>
<dbReference type="OrthoDB" id="100605at2"/>
<evidence type="ECO:0000256" key="2">
    <source>
        <dbReference type="ARBA" id="ARBA00001947"/>
    </source>
</evidence>
<evidence type="ECO:0000256" key="3">
    <source>
        <dbReference type="ARBA" id="ARBA00010136"/>
    </source>
</evidence>
<name>A0A2Z4GDD8_9BACT</name>
<dbReference type="SUPFAM" id="SSF55486">
    <property type="entry name" value="Metalloproteases ('zincins'), catalytic domain"/>
    <property type="match status" value="1"/>
</dbReference>
<keyword evidence="12" id="KW-0732">Signal</keyword>
<proteinExistence type="inferred from homology"/>